<dbReference type="RefSeq" id="WP_142112167.1">
    <property type="nucleotide sequence ID" value="NZ_BAAATB010000002.1"/>
</dbReference>
<name>A0A542SQ52_9MICO</name>
<keyword evidence="2" id="KW-0413">Isomerase</keyword>
<accession>A0A542SQ52</accession>
<dbReference type="GO" id="GO:0016853">
    <property type="term" value="F:isomerase activity"/>
    <property type="evidence" value="ECO:0007669"/>
    <property type="project" value="UniProtKB-KW"/>
</dbReference>
<protein>
    <submittedName>
        <fullName evidence="2">Putative DsbA family dithiol-disulfide isomerase</fullName>
    </submittedName>
</protein>
<dbReference type="SUPFAM" id="SSF52833">
    <property type="entry name" value="Thioredoxin-like"/>
    <property type="match status" value="1"/>
</dbReference>
<dbReference type="CDD" id="cd03024">
    <property type="entry name" value="DsbA_FrnE"/>
    <property type="match status" value="1"/>
</dbReference>
<evidence type="ECO:0000313" key="3">
    <source>
        <dbReference type="Proteomes" id="UP000316181"/>
    </source>
</evidence>
<evidence type="ECO:0000259" key="1">
    <source>
        <dbReference type="Pfam" id="PF01323"/>
    </source>
</evidence>
<evidence type="ECO:0000313" key="2">
    <source>
        <dbReference type="EMBL" id="TQK76708.1"/>
    </source>
</evidence>
<dbReference type="AlphaFoldDB" id="A0A542SQ52"/>
<dbReference type="InterPro" id="IPR001853">
    <property type="entry name" value="DSBA-like_thioredoxin_dom"/>
</dbReference>
<comment type="caution">
    <text evidence="2">The sequence shown here is derived from an EMBL/GenBank/DDBJ whole genome shotgun (WGS) entry which is preliminary data.</text>
</comment>
<dbReference type="InterPro" id="IPR036249">
    <property type="entry name" value="Thioredoxin-like_sf"/>
</dbReference>
<dbReference type="GO" id="GO:0016491">
    <property type="term" value="F:oxidoreductase activity"/>
    <property type="evidence" value="ECO:0007669"/>
    <property type="project" value="InterPro"/>
</dbReference>
<dbReference type="OrthoDB" id="9799122at2"/>
<proteinExistence type="predicted"/>
<gene>
    <name evidence="2" type="ORF">FB389_1398</name>
</gene>
<sequence>MSQSQPVVIDVWSDIACPWCYVGKRRLEEAIAQTAAPVEVRYHAFILDPYAGPADGRTEADVLALKLGGKDRAVQALRHMTELAASEGLDFDFDRVVPTATAPTHRFLALVQDRYGWEAKARVVGELFAAHFTAGRDVGDEQVMQRAADAAGYGDLAPADIAAALRADSAQAGAVERDIAAAESHGARAVPFYILGNKYSAAGAQNVTTFADALRDLTEM</sequence>
<keyword evidence="3" id="KW-1185">Reference proteome</keyword>
<dbReference type="Gene3D" id="3.40.30.10">
    <property type="entry name" value="Glutaredoxin"/>
    <property type="match status" value="1"/>
</dbReference>
<reference evidence="2 3" key="1">
    <citation type="submission" date="2019-06" db="EMBL/GenBank/DDBJ databases">
        <title>Sequencing the genomes of 1000 actinobacteria strains.</title>
        <authorList>
            <person name="Klenk H.-P."/>
        </authorList>
    </citation>
    <scope>NUCLEOTIDE SEQUENCE [LARGE SCALE GENOMIC DNA]</scope>
    <source>
        <strain evidence="2 3">DSM 10596</strain>
    </source>
</reference>
<dbReference type="Pfam" id="PF01323">
    <property type="entry name" value="DSBA"/>
    <property type="match status" value="1"/>
</dbReference>
<feature type="domain" description="DSBA-like thioredoxin" evidence="1">
    <location>
        <begin position="8"/>
        <end position="214"/>
    </location>
</feature>
<dbReference type="PANTHER" id="PTHR13887:SF41">
    <property type="entry name" value="THIOREDOXIN SUPERFAMILY PROTEIN"/>
    <property type="match status" value="1"/>
</dbReference>
<dbReference type="PANTHER" id="PTHR13887">
    <property type="entry name" value="GLUTATHIONE S-TRANSFERASE KAPPA"/>
    <property type="match status" value="1"/>
</dbReference>
<organism evidence="2 3">
    <name type="scientific">Rarobacter incanus</name>
    <dbReference type="NCBI Taxonomy" id="153494"/>
    <lineage>
        <taxon>Bacteria</taxon>
        <taxon>Bacillati</taxon>
        <taxon>Actinomycetota</taxon>
        <taxon>Actinomycetes</taxon>
        <taxon>Micrococcales</taxon>
        <taxon>Rarobacteraceae</taxon>
        <taxon>Rarobacter</taxon>
    </lineage>
</organism>
<dbReference type="EMBL" id="VFNV01000001">
    <property type="protein sequence ID" value="TQK76708.1"/>
    <property type="molecule type" value="Genomic_DNA"/>
</dbReference>
<dbReference type="Proteomes" id="UP000316181">
    <property type="component" value="Unassembled WGS sequence"/>
</dbReference>